<proteinExistence type="predicted"/>
<evidence type="ECO:0000313" key="4">
    <source>
        <dbReference type="Proteomes" id="UP000054107"/>
    </source>
</evidence>
<keyword evidence="2" id="KW-0812">Transmembrane</keyword>
<reference evidence="3 4" key="1">
    <citation type="submission" date="2014-09" db="EMBL/GenBank/DDBJ databases">
        <authorList>
            <person name="Ellenberger Sabrina"/>
        </authorList>
    </citation>
    <scope>NUCLEOTIDE SEQUENCE [LARGE SCALE GENOMIC DNA]</scope>
    <source>
        <strain evidence="3 4">CBS 412.66</strain>
    </source>
</reference>
<keyword evidence="2" id="KW-1133">Transmembrane helix</keyword>
<organism evidence="3 4">
    <name type="scientific">Parasitella parasitica</name>
    <dbReference type="NCBI Taxonomy" id="35722"/>
    <lineage>
        <taxon>Eukaryota</taxon>
        <taxon>Fungi</taxon>
        <taxon>Fungi incertae sedis</taxon>
        <taxon>Mucoromycota</taxon>
        <taxon>Mucoromycotina</taxon>
        <taxon>Mucoromycetes</taxon>
        <taxon>Mucorales</taxon>
        <taxon>Mucorineae</taxon>
        <taxon>Mucoraceae</taxon>
        <taxon>Parasitella</taxon>
    </lineage>
</organism>
<dbReference type="AlphaFoldDB" id="A0A0B7NQT4"/>
<dbReference type="OrthoDB" id="2279536at2759"/>
<feature type="region of interest" description="Disordered" evidence="1">
    <location>
        <begin position="564"/>
        <end position="592"/>
    </location>
</feature>
<protein>
    <submittedName>
        <fullName evidence="3">Uncharacterized protein</fullName>
    </submittedName>
</protein>
<feature type="region of interest" description="Disordered" evidence="1">
    <location>
        <begin position="355"/>
        <end position="387"/>
    </location>
</feature>
<feature type="compositionally biased region" description="Basic and acidic residues" evidence="1">
    <location>
        <begin position="663"/>
        <end position="675"/>
    </location>
</feature>
<evidence type="ECO:0000313" key="3">
    <source>
        <dbReference type="EMBL" id="CEP17688.1"/>
    </source>
</evidence>
<keyword evidence="4" id="KW-1185">Reference proteome</keyword>
<feature type="region of interest" description="Disordered" evidence="1">
    <location>
        <begin position="655"/>
        <end position="675"/>
    </location>
</feature>
<accession>A0A0B7NQT4</accession>
<feature type="compositionally biased region" description="Basic and acidic residues" evidence="1">
    <location>
        <begin position="567"/>
        <end position="585"/>
    </location>
</feature>
<evidence type="ECO:0000256" key="1">
    <source>
        <dbReference type="SAM" id="MobiDB-lite"/>
    </source>
</evidence>
<sequence length="675" mass="75266">MPGQLITYASLEKKTGPPQSRNPSVGINDAHIAKLASIRDKRNKKKIFRRILSLSIVTYLGYNFIYACGSPFDGNSDKPAICEAIDPIKLDLYKVYESEYYQTNIDPHVGPFVSTVSGLYNNYGVPAQEKLSYLHEQYGKPLVNEGRLQASQVYALHVFPKLSPYIEKSKIHVDQVKAQLQPYLKETLKQADIAQNFAKQLWNNLPTPVKEAKDRAIETVLEWYHSAENTDLAPILIDIYWRIVDFYQYHFRPFIQTHPATAHVNTFYDENVKDFVDKNVKPLLLLVKDRTHVDELFNHALTLLPKRPVKSEPRKATVASSIIETKTPVTATKRVSDIAITTPSATTTKEAVTAKVAKSKSKIPTKKAAEPASSAAPSKEKAVSTPVNERITASATATTATTTDSIATEATNAKDINNDADIVKPLSVRPATTPEYVEMKVESPQADKKEAVYCPTCNAAEEQVIIAPTDKNVIPVREEKEVFQIRTEKEVFEIKKEPIAVPPQSPVREKQEKTADAPNSPDKLGNLSPKPERKDQATKEGANEKEAVVISIQAEDNTFIDILDEATETKNGEDSEVSKDVKDNLPEPAVPLYDEESPIVNVVVDKQQIEIPLPIAKDEKKIVLPNDESDFADTNEQIVIQAPVKEDILEAEPIAEKPIVPYDESRFEAKSQHQQ</sequence>
<feature type="region of interest" description="Disordered" evidence="1">
    <location>
        <begin position="496"/>
        <end position="550"/>
    </location>
</feature>
<gene>
    <name evidence="3" type="primary">PARPA_11986.1 scaffold 44747</name>
</gene>
<dbReference type="Proteomes" id="UP000054107">
    <property type="component" value="Unassembled WGS sequence"/>
</dbReference>
<dbReference type="EMBL" id="LN733713">
    <property type="protein sequence ID" value="CEP17688.1"/>
    <property type="molecule type" value="Genomic_DNA"/>
</dbReference>
<feature type="compositionally biased region" description="Basic and acidic residues" evidence="1">
    <location>
        <begin position="530"/>
        <end position="547"/>
    </location>
</feature>
<feature type="transmembrane region" description="Helical" evidence="2">
    <location>
        <begin position="47"/>
        <end position="66"/>
    </location>
</feature>
<keyword evidence="2" id="KW-0472">Membrane</keyword>
<evidence type="ECO:0000256" key="2">
    <source>
        <dbReference type="SAM" id="Phobius"/>
    </source>
</evidence>
<name>A0A0B7NQT4_9FUNG</name>
<dbReference type="STRING" id="35722.A0A0B7NQT4"/>